<proteinExistence type="predicted"/>
<gene>
    <name evidence="2" type="ORF">HNAJ_LOCUS6821</name>
</gene>
<reference evidence="2 3" key="2">
    <citation type="submission" date="2018-11" db="EMBL/GenBank/DDBJ databases">
        <authorList>
            <consortium name="Pathogen Informatics"/>
        </authorList>
    </citation>
    <scope>NUCLEOTIDE SEQUENCE [LARGE SCALE GENOMIC DNA]</scope>
</reference>
<evidence type="ECO:0000256" key="1">
    <source>
        <dbReference type="SAM" id="MobiDB-lite"/>
    </source>
</evidence>
<evidence type="ECO:0000313" key="3">
    <source>
        <dbReference type="Proteomes" id="UP000278807"/>
    </source>
</evidence>
<reference evidence="4" key="1">
    <citation type="submission" date="2017-02" db="UniProtKB">
        <authorList>
            <consortium name="WormBaseParasite"/>
        </authorList>
    </citation>
    <scope>IDENTIFICATION</scope>
</reference>
<feature type="compositionally biased region" description="Polar residues" evidence="1">
    <location>
        <begin position="42"/>
        <end position="63"/>
    </location>
</feature>
<name>A0A0R3TID4_RODNA</name>
<protein>
    <submittedName>
        <fullName evidence="4">CKK domain-containing protein</fullName>
    </submittedName>
</protein>
<feature type="region of interest" description="Disordered" evidence="1">
    <location>
        <begin position="88"/>
        <end position="123"/>
    </location>
</feature>
<dbReference type="WBParaSite" id="HNAJ_0000682501-mRNA-1">
    <property type="protein sequence ID" value="HNAJ_0000682501-mRNA-1"/>
    <property type="gene ID" value="HNAJ_0000682501"/>
</dbReference>
<feature type="region of interest" description="Disordered" evidence="1">
    <location>
        <begin position="19"/>
        <end position="63"/>
    </location>
</feature>
<dbReference type="AlphaFoldDB" id="A0A0R3TID4"/>
<evidence type="ECO:0000313" key="2">
    <source>
        <dbReference type="EMBL" id="VDO02681.1"/>
    </source>
</evidence>
<dbReference type="EMBL" id="UZAE01008550">
    <property type="protein sequence ID" value="VDO02681.1"/>
    <property type="molecule type" value="Genomic_DNA"/>
</dbReference>
<evidence type="ECO:0000313" key="4">
    <source>
        <dbReference type="WBParaSite" id="HNAJ_0000682501-mRNA-1"/>
    </source>
</evidence>
<keyword evidence="3" id="KW-1185">Reference proteome</keyword>
<sequence length="123" mass="13372">MESGTLTFARPDSCMVRRGSISRGIVGDYRRSESTSTGSRTPLSPTRRNRVSNGPKSSQLASSFFSEQGNSSFGEIFTAVLGSKLAKQPLPKCPQQKVEVSHLPRSKSTSAFTDKRPSGRTFL</sequence>
<organism evidence="4">
    <name type="scientific">Rodentolepis nana</name>
    <name type="common">Dwarf tapeworm</name>
    <name type="synonym">Hymenolepis nana</name>
    <dbReference type="NCBI Taxonomy" id="102285"/>
    <lineage>
        <taxon>Eukaryota</taxon>
        <taxon>Metazoa</taxon>
        <taxon>Spiralia</taxon>
        <taxon>Lophotrochozoa</taxon>
        <taxon>Platyhelminthes</taxon>
        <taxon>Cestoda</taxon>
        <taxon>Eucestoda</taxon>
        <taxon>Cyclophyllidea</taxon>
        <taxon>Hymenolepididae</taxon>
        <taxon>Rodentolepis</taxon>
    </lineage>
</organism>
<accession>A0A0R3TID4</accession>
<dbReference type="Proteomes" id="UP000278807">
    <property type="component" value="Unassembled WGS sequence"/>
</dbReference>